<accession>A0ABN3LA30</accession>
<gene>
    <name evidence="1" type="ORF">GCM10009858_15360</name>
</gene>
<evidence type="ECO:0000313" key="2">
    <source>
        <dbReference type="Proteomes" id="UP001500730"/>
    </source>
</evidence>
<proteinExistence type="predicted"/>
<name>A0ABN3LA30_9MICO</name>
<evidence type="ECO:0000313" key="1">
    <source>
        <dbReference type="EMBL" id="GAA2478820.1"/>
    </source>
</evidence>
<organism evidence="1 2">
    <name type="scientific">Terrabacter carboxydivorans</name>
    <dbReference type="NCBI Taxonomy" id="619730"/>
    <lineage>
        <taxon>Bacteria</taxon>
        <taxon>Bacillati</taxon>
        <taxon>Actinomycetota</taxon>
        <taxon>Actinomycetes</taxon>
        <taxon>Micrococcales</taxon>
        <taxon>Intrasporangiaceae</taxon>
        <taxon>Terrabacter</taxon>
    </lineage>
</organism>
<dbReference type="EMBL" id="BAAARE010000005">
    <property type="protein sequence ID" value="GAA2478820.1"/>
    <property type="molecule type" value="Genomic_DNA"/>
</dbReference>
<protein>
    <submittedName>
        <fullName evidence="1">Uncharacterized protein</fullName>
    </submittedName>
</protein>
<keyword evidence="2" id="KW-1185">Reference proteome</keyword>
<reference evidence="1 2" key="1">
    <citation type="journal article" date="2019" name="Int. J. Syst. Evol. Microbiol.">
        <title>The Global Catalogue of Microorganisms (GCM) 10K type strain sequencing project: providing services to taxonomists for standard genome sequencing and annotation.</title>
        <authorList>
            <consortium name="The Broad Institute Genomics Platform"/>
            <consortium name="The Broad Institute Genome Sequencing Center for Infectious Disease"/>
            <person name="Wu L."/>
            <person name="Ma J."/>
        </authorList>
    </citation>
    <scope>NUCLEOTIDE SEQUENCE [LARGE SCALE GENOMIC DNA]</scope>
    <source>
        <strain evidence="1 2">JCM 16259</strain>
    </source>
</reference>
<dbReference type="Proteomes" id="UP001500730">
    <property type="component" value="Unassembled WGS sequence"/>
</dbReference>
<comment type="caution">
    <text evidence="1">The sequence shown here is derived from an EMBL/GenBank/DDBJ whole genome shotgun (WGS) entry which is preliminary data.</text>
</comment>
<sequence length="42" mass="4343">MVLGVGVLALVVMLGLTVATDPSVLTRVRRGRHDPTTGDVVA</sequence>